<dbReference type="EMBL" id="JAPQES010000001">
    <property type="protein sequence ID" value="MCY6370040.1"/>
    <property type="molecule type" value="Genomic_DNA"/>
</dbReference>
<dbReference type="SUPFAM" id="SSF53850">
    <property type="entry name" value="Periplasmic binding protein-like II"/>
    <property type="match status" value="1"/>
</dbReference>
<dbReference type="Pfam" id="PF13343">
    <property type="entry name" value="SBP_bac_6"/>
    <property type="match status" value="1"/>
</dbReference>
<evidence type="ECO:0000313" key="3">
    <source>
        <dbReference type="EMBL" id="MCY6370040.1"/>
    </source>
</evidence>
<evidence type="ECO:0000256" key="1">
    <source>
        <dbReference type="ARBA" id="ARBA00022729"/>
    </source>
</evidence>
<gene>
    <name evidence="3" type="ORF">OXH55_05295</name>
</gene>
<accession>A0ABT4CLW1</accession>
<comment type="caution">
    <text evidence="3">The sequence shown here is derived from an EMBL/GenBank/DDBJ whole genome shotgun (WGS) entry which is preliminary data.</text>
</comment>
<keyword evidence="1 2" id="KW-0732">Signal</keyword>
<organism evidence="3 4">
    <name type="scientific">Clostridium ganghwense</name>
    <dbReference type="NCBI Taxonomy" id="312089"/>
    <lineage>
        <taxon>Bacteria</taxon>
        <taxon>Bacillati</taxon>
        <taxon>Bacillota</taxon>
        <taxon>Clostridia</taxon>
        <taxon>Eubacteriales</taxon>
        <taxon>Clostridiaceae</taxon>
        <taxon>Clostridium</taxon>
    </lineage>
</organism>
<dbReference type="CDD" id="cd13544">
    <property type="entry name" value="PBP2_Fbp_like_1"/>
    <property type="match status" value="1"/>
</dbReference>
<dbReference type="PROSITE" id="PS51257">
    <property type="entry name" value="PROKAR_LIPOPROTEIN"/>
    <property type="match status" value="1"/>
</dbReference>
<dbReference type="PANTHER" id="PTHR30006">
    <property type="entry name" value="THIAMINE-BINDING PERIPLASMIC PROTEIN-RELATED"/>
    <property type="match status" value="1"/>
</dbReference>
<name>A0ABT4CLW1_9CLOT</name>
<dbReference type="RefSeq" id="WP_268048562.1">
    <property type="nucleotide sequence ID" value="NZ_JAPQES010000001.1"/>
</dbReference>
<evidence type="ECO:0000256" key="2">
    <source>
        <dbReference type="SAM" id="SignalP"/>
    </source>
</evidence>
<keyword evidence="4" id="KW-1185">Reference proteome</keyword>
<protein>
    <submittedName>
        <fullName evidence="3">ABC transporter substrate-binding protein</fullName>
    </submittedName>
</protein>
<feature type="signal peptide" evidence="2">
    <location>
        <begin position="1"/>
        <end position="21"/>
    </location>
</feature>
<dbReference type="Gene3D" id="3.40.190.10">
    <property type="entry name" value="Periplasmic binding protein-like II"/>
    <property type="match status" value="2"/>
</dbReference>
<dbReference type="PANTHER" id="PTHR30006:SF2">
    <property type="entry name" value="ABC TRANSPORTER SUBSTRATE-BINDING PROTEIN"/>
    <property type="match status" value="1"/>
</dbReference>
<dbReference type="InterPro" id="IPR026045">
    <property type="entry name" value="Ferric-bd"/>
</dbReference>
<feature type="chain" id="PRO_5047255287" evidence="2">
    <location>
        <begin position="22"/>
        <end position="347"/>
    </location>
</feature>
<proteinExistence type="predicted"/>
<sequence length="347" mass="38027">MIKKKILALGLTALMSVGFLAGCGNSSSKQQASNDKKELKLTIYAGLMEDHAQKAIKEFEKETGIKTNMVRMSGGEILARIMAEKDNTQASVWYGGPADTFIDAKGKGLLEKYVSPNAEKIPDKFKDKEGYWTGIYNGYLGFVCNKALLKEKGAEVPKSWADLLKPEYKGQIVVANPGSSGTAYTLVSTLVQLWGEDKAMDYLKKLDGQIKQYPKTGSAPAQMAGMGEAMVGICFMHDGIKYKKQGYEDIVLSAPSEGTGYEIGSVGIIKNAPDMEAAQKFVDWALSKKAQELGQTVGSYQFLTNPDAQPPKEAEQLKNTNLINYDMTFAGENRARLVEVWHKTTNK</sequence>
<dbReference type="PIRSF" id="PIRSF002825">
    <property type="entry name" value="CfbpA"/>
    <property type="match status" value="1"/>
</dbReference>
<reference evidence="3" key="1">
    <citation type="submission" date="2022-12" db="EMBL/GenBank/DDBJ databases">
        <authorList>
            <person name="Wang J."/>
        </authorList>
    </citation>
    <scope>NUCLEOTIDE SEQUENCE</scope>
    <source>
        <strain evidence="3">HY-42-06</strain>
    </source>
</reference>
<evidence type="ECO:0000313" key="4">
    <source>
        <dbReference type="Proteomes" id="UP001079657"/>
    </source>
</evidence>
<dbReference type="Proteomes" id="UP001079657">
    <property type="component" value="Unassembled WGS sequence"/>
</dbReference>